<dbReference type="PANTHER" id="PTHR30290">
    <property type="entry name" value="PERIPLASMIC BINDING COMPONENT OF ABC TRANSPORTER"/>
    <property type="match status" value="1"/>
</dbReference>
<dbReference type="InterPro" id="IPR030678">
    <property type="entry name" value="Peptide/Ni-bd"/>
</dbReference>
<dbReference type="AlphaFoldDB" id="A0A5M3WH73"/>
<organism evidence="2 3">
    <name type="scientific">Acrocarpospora macrocephala</name>
    <dbReference type="NCBI Taxonomy" id="150177"/>
    <lineage>
        <taxon>Bacteria</taxon>
        <taxon>Bacillati</taxon>
        <taxon>Actinomycetota</taxon>
        <taxon>Actinomycetes</taxon>
        <taxon>Streptosporangiales</taxon>
        <taxon>Streptosporangiaceae</taxon>
        <taxon>Acrocarpospora</taxon>
    </lineage>
</organism>
<dbReference type="Gene3D" id="3.10.105.10">
    <property type="entry name" value="Dipeptide-binding Protein, Domain 3"/>
    <property type="match status" value="1"/>
</dbReference>
<dbReference type="Pfam" id="PF00496">
    <property type="entry name" value="SBP_bac_5"/>
    <property type="match status" value="1"/>
</dbReference>
<feature type="domain" description="Solute-binding protein family 5" evidence="1">
    <location>
        <begin position="83"/>
        <end position="422"/>
    </location>
</feature>
<dbReference type="RefSeq" id="WP_155353945.1">
    <property type="nucleotide sequence ID" value="NZ_BAAAHL010000038.1"/>
</dbReference>
<dbReference type="InterPro" id="IPR000914">
    <property type="entry name" value="SBP_5_dom"/>
</dbReference>
<sequence>MTVHPTSSRPGTLWRLTAIGLVALALLAVGCSGGTAAPAGEKVLRLGMPAPAVNQDPAKAVTDSLWVTELAYDPLIFRASDGKLQPRLAESWSYIGNNNTLFEIKLRAGVQFSDGTPLNADVVKRNFEYYAETSSAASKIKMFSQLEVVNDLTLRIHLSEPHPAMPELFTQAKFVGDLASGDALAKPDLMTTRTFGAGPYVLDPNATVPKDTYTFVRNTRYWQPEAIHYDKVVVKVIANANTALAALKTGQIDAIQGDFTTANAAKEAGLQVASTPRQWFGVIIGDANGTLVPALKDVRVRQALNYAVNREKIAKGLLGDNGAPTEQIVMPGQSGHNAANYYTYDPAKAKDLLREAGYPDGFTMPVTTQNKRGLGLVVQAMVDDWKAVGVTVDLKTEANDGTYSEAQTAAKLPVFGVSFGSDGEIHNLGTTLFQNSKTFNPFGISDPAVDKLRSDAAAIPTVEGREALYQQLVRRLVETGRYVPVVAVPIYYYANDSVQGLAVSPSAQQANPVDFMPAK</sequence>
<dbReference type="InterPro" id="IPR039424">
    <property type="entry name" value="SBP_5"/>
</dbReference>
<dbReference type="Proteomes" id="UP000331127">
    <property type="component" value="Unassembled WGS sequence"/>
</dbReference>
<dbReference type="GO" id="GO:1904680">
    <property type="term" value="F:peptide transmembrane transporter activity"/>
    <property type="evidence" value="ECO:0007669"/>
    <property type="project" value="TreeGrafter"/>
</dbReference>
<comment type="caution">
    <text evidence="2">The sequence shown here is derived from an EMBL/GenBank/DDBJ whole genome shotgun (WGS) entry which is preliminary data.</text>
</comment>
<gene>
    <name evidence="2" type="ORF">Amac_019200</name>
</gene>
<dbReference type="Gene3D" id="3.40.190.10">
    <property type="entry name" value="Periplasmic binding protein-like II"/>
    <property type="match status" value="1"/>
</dbReference>
<keyword evidence="3" id="KW-1185">Reference proteome</keyword>
<dbReference type="GO" id="GO:0015833">
    <property type="term" value="P:peptide transport"/>
    <property type="evidence" value="ECO:0007669"/>
    <property type="project" value="TreeGrafter"/>
</dbReference>
<dbReference type="GO" id="GO:0043190">
    <property type="term" value="C:ATP-binding cassette (ABC) transporter complex"/>
    <property type="evidence" value="ECO:0007669"/>
    <property type="project" value="InterPro"/>
</dbReference>
<reference evidence="2 3" key="1">
    <citation type="submission" date="2019-10" db="EMBL/GenBank/DDBJ databases">
        <title>Whole genome shotgun sequence of Acrocarpospora macrocephala NBRC 16266.</title>
        <authorList>
            <person name="Ichikawa N."/>
            <person name="Kimura A."/>
            <person name="Kitahashi Y."/>
            <person name="Komaki H."/>
            <person name="Oguchi A."/>
        </authorList>
    </citation>
    <scope>NUCLEOTIDE SEQUENCE [LARGE SCALE GENOMIC DNA]</scope>
    <source>
        <strain evidence="2 3">NBRC 16266</strain>
    </source>
</reference>
<evidence type="ECO:0000259" key="1">
    <source>
        <dbReference type="Pfam" id="PF00496"/>
    </source>
</evidence>
<proteinExistence type="predicted"/>
<protein>
    <submittedName>
        <fullName evidence="2">Peptide ABC transporter substrate-binding protein</fullName>
    </submittedName>
</protein>
<dbReference type="GO" id="GO:0042597">
    <property type="term" value="C:periplasmic space"/>
    <property type="evidence" value="ECO:0007669"/>
    <property type="project" value="UniProtKB-ARBA"/>
</dbReference>
<name>A0A5M3WH73_9ACTN</name>
<dbReference type="PIRSF" id="PIRSF002741">
    <property type="entry name" value="MppA"/>
    <property type="match status" value="1"/>
</dbReference>
<evidence type="ECO:0000313" key="3">
    <source>
        <dbReference type="Proteomes" id="UP000331127"/>
    </source>
</evidence>
<evidence type="ECO:0000313" key="2">
    <source>
        <dbReference type="EMBL" id="GES08324.1"/>
    </source>
</evidence>
<dbReference type="OrthoDB" id="9803988at2"/>
<dbReference type="EMBL" id="BLAE01000010">
    <property type="protein sequence ID" value="GES08324.1"/>
    <property type="molecule type" value="Genomic_DNA"/>
</dbReference>
<accession>A0A5M3WH73</accession>
<dbReference type="SUPFAM" id="SSF53850">
    <property type="entry name" value="Periplasmic binding protein-like II"/>
    <property type="match status" value="1"/>
</dbReference>